<keyword evidence="1" id="KW-0433">Leucine-rich repeat</keyword>
<reference evidence="8" key="1">
    <citation type="submission" date="2016-06" db="UniProtKB">
        <authorList>
            <consortium name="WormBaseParasite"/>
        </authorList>
    </citation>
    <scope>IDENTIFICATION</scope>
</reference>
<dbReference type="Gene3D" id="3.80.10.10">
    <property type="entry name" value="Ribonuclease Inhibitor"/>
    <property type="match status" value="3"/>
</dbReference>
<dbReference type="PANTHER" id="PTHR24369:SF213">
    <property type="entry name" value="INSULIN LIKE GROWTH FACTOR BINDING PROTEIN ACID LABILE SUBUNIT"/>
    <property type="match status" value="1"/>
</dbReference>
<dbReference type="PROSITE" id="PS51450">
    <property type="entry name" value="LRR"/>
    <property type="match status" value="4"/>
</dbReference>
<keyword evidence="4" id="KW-0812">Transmembrane</keyword>
<keyword evidence="7" id="KW-1185">Reference proteome</keyword>
<dbReference type="InterPro" id="IPR050541">
    <property type="entry name" value="LRR_TM_domain-containing"/>
</dbReference>
<feature type="chain" id="PRO_5043141443" evidence="5">
    <location>
        <begin position="33"/>
        <end position="769"/>
    </location>
</feature>
<accession>A0A183T7G6</accession>
<dbReference type="AlphaFoldDB" id="A0A183T7G6"/>
<evidence type="ECO:0000256" key="4">
    <source>
        <dbReference type="SAM" id="Phobius"/>
    </source>
</evidence>
<gene>
    <name evidence="6" type="ORF">SSLN_LOCUS12414</name>
</gene>
<keyword evidence="2" id="KW-0677">Repeat</keyword>
<feature type="transmembrane region" description="Helical" evidence="4">
    <location>
        <begin position="480"/>
        <end position="501"/>
    </location>
</feature>
<dbReference type="Proteomes" id="UP000275846">
    <property type="component" value="Unassembled WGS sequence"/>
</dbReference>
<evidence type="ECO:0000313" key="6">
    <source>
        <dbReference type="EMBL" id="VDL98799.1"/>
    </source>
</evidence>
<dbReference type="WBParaSite" id="SSLN_0001288101-mRNA-1">
    <property type="protein sequence ID" value="SSLN_0001288101-mRNA-1"/>
    <property type="gene ID" value="SSLN_0001288101"/>
</dbReference>
<evidence type="ECO:0000256" key="5">
    <source>
        <dbReference type="SAM" id="SignalP"/>
    </source>
</evidence>
<evidence type="ECO:0000313" key="7">
    <source>
        <dbReference type="Proteomes" id="UP000275846"/>
    </source>
</evidence>
<dbReference type="OrthoDB" id="1055097at2759"/>
<feature type="region of interest" description="Disordered" evidence="3">
    <location>
        <begin position="679"/>
        <end position="732"/>
    </location>
</feature>
<dbReference type="STRING" id="70667.A0A183T7G6"/>
<evidence type="ECO:0000256" key="2">
    <source>
        <dbReference type="ARBA" id="ARBA00022737"/>
    </source>
</evidence>
<feature type="compositionally biased region" description="Low complexity" evidence="3">
    <location>
        <begin position="686"/>
        <end position="707"/>
    </location>
</feature>
<sequence>MFPRHRRFDHAVANCLISLVLHFIFHVFPSGGERVNSVCRIQDATCRCLFDKATTTTESLSSLLLSCCKPTVFKIWLHGERLGQLPPNVFYEVPCHNLVDVHISETRVESLPPNGLGFSGLPNLQSLHLTSNRQLVALPEAAFTGLSVSHLNLSGNSLNQVTRDAFLGLNEDSGRLRSLDLSDNQIQYLEPAWFPPRKGSQLRKLELRGNKLEKLHPGMLSGLESLEELDLRHNPLNAIIGGTFSKLSTLRQLLISGPPTGMNQASLERLTPAMFHGLHHLQILTLSRLGVSSIDLESFLELRALRDLDLSGNALEEVPGSALERLSFTQRNRLITLNLADNRITCLPSNGLAKLVRLRRLDLSGNQLTVIGSLAFEGLKALREVNLLDNPLQIIAPDAFLYFSGDGILKIVHEPAGVGQPIPNSDNPTVRLPRYSQVQQNFTSVMMERCPAVSTTKATLQSHRKSSNILIAGWQAGNKISTIIITICLVLVVIVVSTTVVSCRGCRKRGAVESSKKSFSHPHHGNQQDLGSGSLFKAYEGLQYQLARDSLFQPSCCPAELPAFNPTQQMCCHMQTVNSCDDEVEYNHCGTREKLKTSRGKRRRKLFTLGQKLAPPPYPHNGPTIQDKLLQTVGSVNISPRLVGACGSLCPASPKVQLAALPTAELPAVTIPVAQKATLGPGGTTSGETSPNLSNLGSSPGFSSSSSVPRTTASPQRYPHHHHRHHHYHQQAEAEDMFPVGKMTGTSPLHESGIASDNNSSLVTALGVL</sequence>
<evidence type="ECO:0000313" key="8">
    <source>
        <dbReference type="WBParaSite" id="SSLN_0001288101-mRNA-1"/>
    </source>
</evidence>
<dbReference type="InterPro" id="IPR032675">
    <property type="entry name" value="LRR_dom_sf"/>
</dbReference>
<dbReference type="InterPro" id="IPR001611">
    <property type="entry name" value="Leu-rich_rpt"/>
</dbReference>
<dbReference type="Pfam" id="PF13855">
    <property type="entry name" value="LRR_8"/>
    <property type="match status" value="4"/>
</dbReference>
<dbReference type="PANTHER" id="PTHR24369">
    <property type="entry name" value="ANTIGEN BSP, PUTATIVE-RELATED"/>
    <property type="match status" value="1"/>
</dbReference>
<protein>
    <submittedName>
        <fullName evidence="8">Leucine-rich repeat-containing protein 15</fullName>
    </submittedName>
</protein>
<dbReference type="InterPro" id="IPR003591">
    <property type="entry name" value="Leu-rich_rpt_typical-subtyp"/>
</dbReference>
<name>A0A183T7G6_SCHSO</name>
<dbReference type="SUPFAM" id="SSF52058">
    <property type="entry name" value="L domain-like"/>
    <property type="match status" value="1"/>
</dbReference>
<dbReference type="GO" id="GO:0005886">
    <property type="term" value="C:plasma membrane"/>
    <property type="evidence" value="ECO:0007669"/>
    <property type="project" value="TreeGrafter"/>
</dbReference>
<dbReference type="SMART" id="SM00369">
    <property type="entry name" value="LRR_TYP"/>
    <property type="match status" value="9"/>
</dbReference>
<keyword evidence="5" id="KW-0732">Signal</keyword>
<organism evidence="8">
    <name type="scientific">Schistocephalus solidus</name>
    <name type="common">Tapeworm</name>
    <dbReference type="NCBI Taxonomy" id="70667"/>
    <lineage>
        <taxon>Eukaryota</taxon>
        <taxon>Metazoa</taxon>
        <taxon>Spiralia</taxon>
        <taxon>Lophotrochozoa</taxon>
        <taxon>Platyhelminthes</taxon>
        <taxon>Cestoda</taxon>
        <taxon>Eucestoda</taxon>
        <taxon>Diphyllobothriidea</taxon>
        <taxon>Diphyllobothriidae</taxon>
        <taxon>Schistocephalus</taxon>
    </lineage>
</organism>
<proteinExistence type="predicted"/>
<reference evidence="6 7" key="2">
    <citation type="submission" date="2018-11" db="EMBL/GenBank/DDBJ databases">
        <authorList>
            <consortium name="Pathogen Informatics"/>
        </authorList>
    </citation>
    <scope>NUCLEOTIDE SEQUENCE [LARGE SCALE GENOMIC DNA]</scope>
    <source>
        <strain evidence="6 7">NST_G2</strain>
    </source>
</reference>
<evidence type="ECO:0000256" key="3">
    <source>
        <dbReference type="SAM" id="MobiDB-lite"/>
    </source>
</evidence>
<feature type="signal peptide" evidence="5">
    <location>
        <begin position="1"/>
        <end position="32"/>
    </location>
</feature>
<keyword evidence="4" id="KW-1133">Transmembrane helix</keyword>
<keyword evidence="4" id="KW-0472">Membrane</keyword>
<dbReference type="EMBL" id="UYSU01037253">
    <property type="protein sequence ID" value="VDL98799.1"/>
    <property type="molecule type" value="Genomic_DNA"/>
</dbReference>
<evidence type="ECO:0000256" key="1">
    <source>
        <dbReference type="ARBA" id="ARBA00022614"/>
    </source>
</evidence>
<feature type="compositionally biased region" description="Basic residues" evidence="3">
    <location>
        <begin position="718"/>
        <end position="729"/>
    </location>
</feature>